<reference evidence="1" key="1">
    <citation type="journal article" date="2021" name="Nat. Commun.">
        <title>Genetic determinants of endophytism in the Arabidopsis root mycobiome.</title>
        <authorList>
            <person name="Mesny F."/>
            <person name="Miyauchi S."/>
            <person name="Thiergart T."/>
            <person name="Pickel B."/>
            <person name="Atanasova L."/>
            <person name="Karlsson M."/>
            <person name="Huettel B."/>
            <person name="Barry K.W."/>
            <person name="Haridas S."/>
            <person name="Chen C."/>
            <person name="Bauer D."/>
            <person name="Andreopoulos W."/>
            <person name="Pangilinan J."/>
            <person name="LaButti K."/>
            <person name="Riley R."/>
            <person name="Lipzen A."/>
            <person name="Clum A."/>
            <person name="Drula E."/>
            <person name="Henrissat B."/>
            <person name="Kohler A."/>
            <person name="Grigoriev I.V."/>
            <person name="Martin F.M."/>
            <person name="Hacquard S."/>
        </authorList>
    </citation>
    <scope>NUCLEOTIDE SEQUENCE</scope>
    <source>
        <strain evidence="1">MPI-SDFR-AT-0073</strain>
    </source>
</reference>
<dbReference type="RefSeq" id="XP_045959742.1">
    <property type="nucleotide sequence ID" value="XM_046107110.1"/>
</dbReference>
<sequence>MIFMEASEKELCHQAILGAIISSLRTFDCDPLLAGQQEQQQDYRGSTKALLAALNSIQLLSKAFEGDALSNLVVNYRCHHQKCRQNLRVPDNITEDFHGATVELTEIQKRHLESQAKKSGVDEIVPKFRDHVVGRGRGGGRGHIHEWQRLRR</sequence>
<comment type="caution">
    <text evidence="1">The sequence shown here is derived from an EMBL/GenBank/DDBJ whole genome shotgun (WGS) entry which is preliminary data.</text>
</comment>
<dbReference type="Proteomes" id="UP000758603">
    <property type="component" value="Unassembled WGS sequence"/>
</dbReference>
<dbReference type="AlphaFoldDB" id="A0A9P8ZYS6"/>
<accession>A0A9P8ZYS6</accession>
<evidence type="ECO:0000313" key="1">
    <source>
        <dbReference type="EMBL" id="KAH6655477.1"/>
    </source>
</evidence>
<organism evidence="1 2">
    <name type="scientific">Truncatella angustata</name>
    <dbReference type="NCBI Taxonomy" id="152316"/>
    <lineage>
        <taxon>Eukaryota</taxon>
        <taxon>Fungi</taxon>
        <taxon>Dikarya</taxon>
        <taxon>Ascomycota</taxon>
        <taxon>Pezizomycotina</taxon>
        <taxon>Sordariomycetes</taxon>
        <taxon>Xylariomycetidae</taxon>
        <taxon>Amphisphaeriales</taxon>
        <taxon>Sporocadaceae</taxon>
        <taxon>Truncatella</taxon>
    </lineage>
</organism>
<gene>
    <name evidence="1" type="ORF">BKA67DRAFT_657413</name>
</gene>
<keyword evidence="2" id="KW-1185">Reference proteome</keyword>
<dbReference type="EMBL" id="JAGPXC010000003">
    <property type="protein sequence ID" value="KAH6655477.1"/>
    <property type="molecule type" value="Genomic_DNA"/>
</dbReference>
<dbReference type="GeneID" id="70136001"/>
<evidence type="ECO:0000313" key="2">
    <source>
        <dbReference type="Proteomes" id="UP000758603"/>
    </source>
</evidence>
<name>A0A9P8ZYS6_9PEZI</name>
<protein>
    <submittedName>
        <fullName evidence="1">Uncharacterized protein</fullName>
    </submittedName>
</protein>
<proteinExistence type="predicted"/>